<gene>
    <name evidence="2" type="ORF">P879_11261</name>
</gene>
<comment type="caution">
    <text evidence="2">The sequence shown here is derived from an EMBL/GenBank/DDBJ whole genome shotgun (WGS) entry which is preliminary data.</text>
</comment>
<feature type="transmembrane region" description="Helical" evidence="1">
    <location>
        <begin position="20"/>
        <end position="38"/>
    </location>
</feature>
<dbReference type="Proteomes" id="UP000699462">
    <property type="component" value="Unassembled WGS sequence"/>
</dbReference>
<organism evidence="2 3">
    <name type="scientific">Paragonimus westermani</name>
    <dbReference type="NCBI Taxonomy" id="34504"/>
    <lineage>
        <taxon>Eukaryota</taxon>
        <taxon>Metazoa</taxon>
        <taxon>Spiralia</taxon>
        <taxon>Lophotrochozoa</taxon>
        <taxon>Platyhelminthes</taxon>
        <taxon>Trematoda</taxon>
        <taxon>Digenea</taxon>
        <taxon>Plagiorchiida</taxon>
        <taxon>Troglotremata</taxon>
        <taxon>Troglotrematidae</taxon>
        <taxon>Paragonimus</taxon>
    </lineage>
</organism>
<protein>
    <submittedName>
        <fullName evidence="2">Uncharacterized protein</fullName>
    </submittedName>
</protein>
<keyword evidence="3" id="KW-1185">Reference proteome</keyword>
<dbReference type="OrthoDB" id="1932925at2759"/>
<name>A0A8T0D7V9_9TREM</name>
<sequence length="268" mass="30074">MKSDVRRFKWSYSGVRQLSFLLASSLVMLILYYCILLQNTSTLYTLVIYQSKDRALKKTQEDPFGKLFEKVNILFTCEVNQGLAVLHQISNQVVSLLPTTLYAVVQGHILHGPCNVEDIYTQPWNFSVGLGHNAVIYWLHFPHHSSAHPLGGPLAQLNGTRIPISLTRFLPIPVADLSEMHTCMMAQNCLHWMDKRIPCGVQPLNRSGLLAVNPQFVAQWSVRGGWLAFSSYLSKTCNKTGTGESELTVTDELADCYTLNPSVKFTVI</sequence>
<keyword evidence="1" id="KW-0472">Membrane</keyword>
<accession>A0A8T0D7V9</accession>
<evidence type="ECO:0000256" key="1">
    <source>
        <dbReference type="SAM" id="Phobius"/>
    </source>
</evidence>
<evidence type="ECO:0000313" key="3">
    <source>
        <dbReference type="Proteomes" id="UP000699462"/>
    </source>
</evidence>
<keyword evidence="1" id="KW-1133">Transmembrane helix</keyword>
<dbReference type="AlphaFoldDB" id="A0A8T0D7V9"/>
<proteinExistence type="predicted"/>
<reference evidence="2 3" key="1">
    <citation type="submission" date="2019-07" db="EMBL/GenBank/DDBJ databases">
        <title>Annotation for the trematode Paragonimus westermani.</title>
        <authorList>
            <person name="Choi Y.-J."/>
        </authorList>
    </citation>
    <scope>NUCLEOTIDE SEQUENCE [LARGE SCALE GENOMIC DNA]</scope>
    <source>
        <strain evidence="2">180907_Pwestermani</strain>
    </source>
</reference>
<keyword evidence="1" id="KW-0812">Transmembrane</keyword>
<dbReference type="EMBL" id="JTDF01017615">
    <property type="protein sequence ID" value="KAF8562727.1"/>
    <property type="molecule type" value="Genomic_DNA"/>
</dbReference>
<evidence type="ECO:0000313" key="2">
    <source>
        <dbReference type="EMBL" id="KAF8562727.1"/>
    </source>
</evidence>